<evidence type="ECO:0008006" key="3">
    <source>
        <dbReference type="Google" id="ProtNLM"/>
    </source>
</evidence>
<organism evidence="1 2">
    <name type="scientific">Chryseobacterium vrystaatense</name>
    <dbReference type="NCBI Taxonomy" id="307480"/>
    <lineage>
        <taxon>Bacteria</taxon>
        <taxon>Pseudomonadati</taxon>
        <taxon>Bacteroidota</taxon>
        <taxon>Flavobacteriia</taxon>
        <taxon>Flavobacteriales</taxon>
        <taxon>Weeksellaceae</taxon>
        <taxon>Chryseobacterium group</taxon>
        <taxon>Chryseobacterium</taxon>
    </lineage>
</organism>
<comment type="caution">
    <text evidence="1">The sequence shown here is derived from an EMBL/GenBank/DDBJ whole genome shotgun (WGS) entry which is preliminary data.</text>
</comment>
<evidence type="ECO:0000313" key="2">
    <source>
        <dbReference type="Proteomes" id="UP000028719"/>
    </source>
</evidence>
<protein>
    <recommendedName>
        <fullName evidence="3">RHS repeat-associated core domain-containing protein</fullName>
    </recommendedName>
</protein>
<proteinExistence type="predicted"/>
<name>A0ABR4UKD3_9FLAO</name>
<accession>A0ABR4UKD3</accession>
<dbReference type="InterPro" id="IPR022385">
    <property type="entry name" value="Rhs_assc_core"/>
</dbReference>
<gene>
    <name evidence="1" type="ORF">IW16_14795</name>
</gene>
<evidence type="ECO:0000313" key="1">
    <source>
        <dbReference type="EMBL" id="KFF25284.1"/>
    </source>
</evidence>
<dbReference type="Proteomes" id="UP000028719">
    <property type="component" value="Unassembled WGS sequence"/>
</dbReference>
<dbReference type="NCBIfam" id="TIGR03696">
    <property type="entry name" value="Rhs_assc_core"/>
    <property type="match status" value="1"/>
</dbReference>
<dbReference type="EMBL" id="JPRI01000005">
    <property type="protein sequence ID" value="KFF25284.1"/>
    <property type="molecule type" value="Genomic_DNA"/>
</dbReference>
<reference evidence="1 2" key="1">
    <citation type="submission" date="2014-07" db="EMBL/GenBank/DDBJ databases">
        <title>Genome of Chryseobacterium vrystaatense LMG 22846.</title>
        <authorList>
            <person name="Pipes S.E."/>
            <person name="Stropko S.J."/>
            <person name="Newman J.D."/>
        </authorList>
    </citation>
    <scope>NUCLEOTIDE SEQUENCE [LARGE SCALE GENOMIC DNA]</scope>
    <source>
        <strain evidence="1 2">LMG 22846</strain>
    </source>
</reference>
<dbReference type="Gene3D" id="2.180.10.10">
    <property type="entry name" value="RHS repeat-associated core"/>
    <property type="match status" value="1"/>
</dbReference>
<keyword evidence="2" id="KW-1185">Reference proteome</keyword>
<sequence length="74" mass="8543">MIIIIGLKHIGGNGLNSSGFRSWQSYNYNGKELQETGMYDYGVRFYMPDLGRWGVIDPLAEQMRRHSPYSKLNN</sequence>